<keyword evidence="3" id="KW-1185">Reference proteome</keyword>
<evidence type="ECO:0000313" key="2">
    <source>
        <dbReference type="EnsemblMetazoa" id="CLYHEMP015004.1"/>
    </source>
</evidence>
<proteinExistence type="predicted"/>
<feature type="region of interest" description="Disordered" evidence="1">
    <location>
        <begin position="73"/>
        <end position="104"/>
    </location>
</feature>
<feature type="region of interest" description="Disordered" evidence="1">
    <location>
        <begin position="691"/>
        <end position="713"/>
    </location>
</feature>
<evidence type="ECO:0000313" key="3">
    <source>
        <dbReference type="Proteomes" id="UP000594262"/>
    </source>
</evidence>
<name>A0A7M5WYI2_9CNID</name>
<dbReference type="OrthoDB" id="5972707at2759"/>
<sequence>MKVVVSFFIRLYICSDEQDDCRIIISKSYYRTDPNNNNDSSKNGEDQFEELYIPTQSEFQTCDLQQLFSSFPDGGVNSNTNTTNEVTMEQRTTESSEIQIPKETESLLQTNPKKPASDDDFEKSEFILNLLVNKPEDFELDQPPTMDTMVDNLVCTFNRKRITLDSVKADGNGAYSRKGGVKKCFFYNGVKCTEAHKEGNDIFFINVRSGENQTWKKENVDKESIFYIKRYYRYNKLNDFNQLIVEVQLYNFQWLDHYFVLYRKNKGSPDFDKIKMGRHGNATNPHAGPYFRKDPEVLKSVDQNLKAGMSPEQVYIKTNKTATNPNSIVNLQTVHNRSYQLKQTDRDTHAHEVEILIGLAKDKNSLVQSVRFQEDRYTAVLHSPIMINDIYRFCVEGNGHFNVDTTFSILPGLWLTDTSYQHLGLVKSDGKHPEFPGPMMLHFRKDTEEFRYFAMEIALQKPELINGLKKVGHDLDKATAQGFKDIFRLSDALWCTQHLEGRTSEKLKKMNVSLQNQNKMMADLYGTQEGVVVQEGLADAVDEPDFDAKLASLKDVWHEHTPWFHDWFVKYQMDTFKSCLILSARDFLNIKDRYFNNCLENLHRQQKKKLRDELGSIKTRDLRKILHVIDKWVSENYHQELALAIRGHGKFRLHEGYKHLSIDPKTWHRMLPESRDSKIIEFTKFVPKPSQTYQKPVTAGKKGTKSQKRRVDQGEPELFVNRLKVKKTANNWEVEEMENNENATGFDPDRELSSGFYLVSREDKKNCPSTVSRCELCRRKFDKIDTVLVKTSGERTFLNKKGEQVRMDFANVYLHYMTSCLTKYDKSFTFGKILVLKDTQKWVSKKHLALIVKKGCILQS</sequence>
<protein>
    <submittedName>
        <fullName evidence="2">Uncharacterized protein</fullName>
    </submittedName>
</protein>
<dbReference type="AlphaFoldDB" id="A0A7M5WYI2"/>
<evidence type="ECO:0000256" key="1">
    <source>
        <dbReference type="SAM" id="MobiDB-lite"/>
    </source>
</evidence>
<reference evidence="2" key="1">
    <citation type="submission" date="2021-01" db="UniProtKB">
        <authorList>
            <consortium name="EnsemblMetazoa"/>
        </authorList>
    </citation>
    <scope>IDENTIFICATION</scope>
</reference>
<feature type="compositionally biased region" description="Polar residues" evidence="1">
    <location>
        <begin position="89"/>
        <end position="98"/>
    </location>
</feature>
<feature type="compositionally biased region" description="Low complexity" evidence="1">
    <location>
        <begin position="76"/>
        <end position="87"/>
    </location>
</feature>
<organism evidence="2 3">
    <name type="scientific">Clytia hemisphaerica</name>
    <dbReference type="NCBI Taxonomy" id="252671"/>
    <lineage>
        <taxon>Eukaryota</taxon>
        <taxon>Metazoa</taxon>
        <taxon>Cnidaria</taxon>
        <taxon>Hydrozoa</taxon>
        <taxon>Hydroidolina</taxon>
        <taxon>Leptothecata</taxon>
        <taxon>Obeliida</taxon>
        <taxon>Clytiidae</taxon>
        <taxon>Clytia</taxon>
    </lineage>
</organism>
<accession>A0A7M5WYI2</accession>
<dbReference type="Proteomes" id="UP000594262">
    <property type="component" value="Unplaced"/>
</dbReference>
<dbReference type="EnsemblMetazoa" id="CLYHEMT015004.1">
    <property type="protein sequence ID" value="CLYHEMP015004.1"/>
    <property type="gene ID" value="CLYHEMG015004"/>
</dbReference>